<evidence type="ECO:0000256" key="1">
    <source>
        <dbReference type="ARBA" id="ARBA00023015"/>
    </source>
</evidence>
<dbReference type="SUPFAM" id="SSF54909">
    <property type="entry name" value="Dimeric alpha+beta barrel"/>
    <property type="match status" value="1"/>
</dbReference>
<dbReference type="PROSITE" id="PS50956">
    <property type="entry name" value="HTH_ASNC_2"/>
    <property type="match status" value="1"/>
</dbReference>
<dbReference type="Proteomes" id="UP001595711">
    <property type="component" value="Unassembled WGS sequence"/>
</dbReference>
<accession>A0ABV7VF48</accession>
<evidence type="ECO:0000259" key="4">
    <source>
        <dbReference type="PROSITE" id="PS50956"/>
    </source>
</evidence>
<evidence type="ECO:0000256" key="2">
    <source>
        <dbReference type="ARBA" id="ARBA00023125"/>
    </source>
</evidence>
<protein>
    <submittedName>
        <fullName evidence="5">Lrp/AsnC family transcriptional regulator</fullName>
    </submittedName>
</protein>
<dbReference type="InterPro" id="IPR036388">
    <property type="entry name" value="WH-like_DNA-bd_sf"/>
</dbReference>
<organism evidence="5 6">
    <name type="scientific">Ferrovibrio xuzhouensis</name>
    <dbReference type="NCBI Taxonomy" id="1576914"/>
    <lineage>
        <taxon>Bacteria</taxon>
        <taxon>Pseudomonadati</taxon>
        <taxon>Pseudomonadota</taxon>
        <taxon>Alphaproteobacteria</taxon>
        <taxon>Rhodospirillales</taxon>
        <taxon>Rhodospirillaceae</taxon>
        <taxon>Ferrovibrio</taxon>
    </lineage>
</organism>
<reference evidence="6" key="1">
    <citation type="journal article" date="2019" name="Int. J. Syst. Evol. Microbiol.">
        <title>The Global Catalogue of Microorganisms (GCM) 10K type strain sequencing project: providing services to taxonomists for standard genome sequencing and annotation.</title>
        <authorList>
            <consortium name="The Broad Institute Genomics Platform"/>
            <consortium name="The Broad Institute Genome Sequencing Center for Infectious Disease"/>
            <person name="Wu L."/>
            <person name="Ma J."/>
        </authorList>
    </citation>
    <scope>NUCLEOTIDE SEQUENCE [LARGE SCALE GENOMIC DNA]</scope>
    <source>
        <strain evidence="6">KCTC 42182</strain>
    </source>
</reference>
<gene>
    <name evidence="5" type="ORF">ACFOOQ_08955</name>
</gene>
<dbReference type="InterPro" id="IPR019888">
    <property type="entry name" value="Tscrpt_reg_AsnC-like"/>
</dbReference>
<dbReference type="InterPro" id="IPR019885">
    <property type="entry name" value="Tscrpt_reg_HTH_AsnC-type_CS"/>
</dbReference>
<dbReference type="PANTHER" id="PTHR30154">
    <property type="entry name" value="LEUCINE-RESPONSIVE REGULATORY PROTEIN"/>
    <property type="match status" value="1"/>
</dbReference>
<dbReference type="SMART" id="SM00344">
    <property type="entry name" value="HTH_ASNC"/>
    <property type="match status" value="1"/>
</dbReference>
<keyword evidence="6" id="KW-1185">Reference proteome</keyword>
<dbReference type="RefSeq" id="WP_379724669.1">
    <property type="nucleotide sequence ID" value="NZ_JBHRYJ010000001.1"/>
</dbReference>
<dbReference type="Gene3D" id="1.10.10.10">
    <property type="entry name" value="Winged helix-like DNA-binding domain superfamily/Winged helix DNA-binding domain"/>
    <property type="match status" value="1"/>
</dbReference>
<dbReference type="InterPro" id="IPR019887">
    <property type="entry name" value="Tscrpt_reg_AsnC/Lrp_C"/>
</dbReference>
<evidence type="ECO:0000313" key="6">
    <source>
        <dbReference type="Proteomes" id="UP001595711"/>
    </source>
</evidence>
<name>A0ABV7VF48_9PROT</name>
<proteinExistence type="predicted"/>
<sequence>MQSPDLDIFDLRLLAALQRAGRSPNAALAETVGLSASQVSRRLSRLEADGVIAGYAALLRPEAVGLTVMAFSNVSLERHAEELVQGFEQAVTARPEILDCWSVTGEADFVLRIVAADLKAFADFLSLRVLRIPGVRSVRSSIVLHRIKQTTALPLDHVGG</sequence>
<keyword evidence="2" id="KW-0238">DNA-binding</keyword>
<dbReference type="Pfam" id="PF13412">
    <property type="entry name" value="HTH_24"/>
    <property type="match status" value="1"/>
</dbReference>
<dbReference type="PANTHER" id="PTHR30154:SF34">
    <property type="entry name" value="TRANSCRIPTIONAL REGULATOR AZLB"/>
    <property type="match status" value="1"/>
</dbReference>
<evidence type="ECO:0000256" key="3">
    <source>
        <dbReference type="ARBA" id="ARBA00023163"/>
    </source>
</evidence>
<dbReference type="Pfam" id="PF01037">
    <property type="entry name" value="AsnC_trans_reg"/>
    <property type="match status" value="1"/>
</dbReference>
<keyword evidence="1" id="KW-0805">Transcription regulation</keyword>
<dbReference type="InterPro" id="IPR011008">
    <property type="entry name" value="Dimeric_a/b-barrel"/>
</dbReference>
<dbReference type="SUPFAM" id="SSF46785">
    <property type="entry name" value="Winged helix' DNA-binding domain"/>
    <property type="match status" value="1"/>
</dbReference>
<dbReference type="InterPro" id="IPR011991">
    <property type="entry name" value="ArsR-like_HTH"/>
</dbReference>
<dbReference type="PRINTS" id="PR00033">
    <property type="entry name" value="HTHASNC"/>
</dbReference>
<keyword evidence="3" id="KW-0804">Transcription</keyword>
<dbReference type="Gene3D" id="3.30.70.920">
    <property type="match status" value="1"/>
</dbReference>
<dbReference type="CDD" id="cd00090">
    <property type="entry name" value="HTH_ARSR"/>
    <property type="match status" value="1"/>
</dbReference>
<feature type="domain" description="HTH asnC-type" evidence="4">
    <location>
        <begin position="6"/>
        <end position="67"/>
    </location>
</feature>
<dbReference type="InterPro" id="IPR036390">
    <property type="entry name" value="WH_DNA-bd_sf"/>
</dbReference>
<evidence type="ECO:0000313" key="5">
    <source>
        <dbReference type="EMBL" id="MFC3675668.1"/>
    </source>
</evidence>
<dbReference type="EMBL" id="JBHRYJ010000001">
    <property type="protein sequence ID" value="MFC3675668.1"/>
    <property type="molecule type" value="Genomic_DNA"/>
</dbReference>
<dbReference type="InterPro" id="IPR000485">
    <property type="entry name" value="AsnC-type_HTH_dom"/>
</dbReference>
<dbReference type="PROSITE" id="PS00519">
    <property type="entry name" value="HTH_ASNC_1"/>
    <property type="match status" value="1"/>
</dbReference>
<comment type="caution">
    <text evidence="5">The sequence shown here is derived from an EMBL/GenBank/DDBJ whole genome shotgun (WGS) entry which is preliminary data.</text>
</comment>